<dbReference type="Proteomes" id="UP001055811">
    <property type="component" value="Linkage Group LG06"/>
</dbReference>
<protein>
    <submittedName>
        <fullName evidence="1">Uncharacterized protein</fullName>
    </submittedName>
</protein>
<proteinExistence type="predicted"/>
<organism evidence="1 2">
    <name type="scientific">Cichorium intybus</name>
    <name type="common">Chicory</name>
    <dbReference type="NCBI Taxonomy" id="13427"/>
    <lineage>
        <taxon>Eukaryota</taxon>
        <taxon>Viridiplantae</taxon>
        <taxon>Streptophyta</taxon>
        <taxon>Embryophyta</taxon>
        <taxon>Tracheophyta</taxon>
        <taxon>Spermatophyta</taxon>
        <taxon>Magnoliopsida</taxon>
        <taxon>eudicotyledons</taxon>
        <taxon>Gunneridae</taxon>
        <taxon>Pentapetalae</taxon>
        <taxon>asterids</taxon>
        <taxon>campanulids</taxon>
        <taxon>Asterales</taxon>
        <taxon>Asteraceae</taxon>
        <taxon>Cichorioideae</taxon>
        <taxon>Cichorieae</taxon>
        <taxon>Cichoriinae</taxon>
        <taxon>Cichorium</taxon>
    </lineage>
</organism>
<evidence type="ECO:0000313" key="2">
    <source>
        <dbReference type="Proteomes" id="UP001055811"/>
    </source>
</evidence>
<dbReference type="EMBL" id="CM042014">
    <property type="protein sequence ID" value="KAI3720562.1"/>
    <property type="molecule type" value="Genomic_DNA"/>
</dbReference>
<reference evidence="2" key="1">
    <citation type="journal article" date="2022" name="Mol. Ecol. Resour.">
        <title>The genomes of chicory, endive, great burdock and yacon provide insights into Asteraceae palaeo-polyploidization history and plant inulin production.</title>
        <authorList>
            <person name="Fan W."/>
            <person name="Wang S."/>
            <person name="Wang H."/>
            <person name="Wang A."/>
            <person name="Jiang F."/>
            <person name="Liu H."/>
            <person name="Zhao H."/>
            <person name="Xu D."/>
            <person name="Zhang Y."/>
        </authorList>
    </citation>
    <scope>NUCLEOTIDE SEQUENCE [LARGE SCALE GENOMIC DNA]</scope>
    <source>
        <strain evidence="2">cv. Punajuju</strain>
    </source>
</reference>
<name>A0ACB9BDJ1_CICIN</name>
<sequence>MTETKFLQEPVLYAASTFLSCLVLFVGLKHLEPNRETSKKSLEQKKVISKSLGCPLIQTNPYEVYGLLMLILLMDIQLVKFLENYDSAHFKHNLVQYGDLIKSFRSYKLWSFRCYDLPSRIILCWVAALGCLQWMFLKLIGTEFAENSGPKTTGFSYPRASGGSRHDGHLALVFYCLNIGVVVSAPLSRSIAAIIISSDHLLSTQIRQPSSPSDSQ</sequence>
<gene>
    <name evidence="1" type="ORF">L2E82_31551</name>
</gene>
<evidence type="ECO:0000313" key="1">
    <source>
        <dbReference type="EMBL" id="KAI3720562.1"/>
    </source>
</evidence>
<keyword evidence="2" id="KW-1185">Reference proteome</keyword>
<reference evidence="1 2" key="2">
    <citation type="journal article" date="2022" name="Mol. Ecol. Resour.">
        <title>The genomes of chicory, endive, great burdock and yacon provide insights into Asteraceae paleo-polyploidization history and plant inulin production.</title>
        <authorList>
            <person name="Fan W."/>
            <person name="Wang S."/>
            <person name="Wang H."/>
            <person name="Wang A."/>
            <person name="Jiang F."/>
            <person name="Liu H."/>
            <person name="Zhao H."/>
            <person name="Xu D."/>
            <person name="Zhang Y."/>
        </authorList>
    </citation>
    <scope>NUCLEOTIDE SEQUENCE [LARGE SCALE GENOMIC DNA]</scope>
    <source>
        <strain evidence="2">cv. Punajuju</strain>
        <tissue evidence="1">Leaves</tissue>
    </source>
</reference>
<accession>A0ACB9BDJ1</accession>
<comment type="caution">
    <text evidence="1">The sequence shown here is derived from an EMBL/GenBank/DDBJ whole genome shotgun (WGS) entry which is preliminary data.</text>
</comment>